<keyword evidence="2" id="KW-1185">Reference proteome</keyword>
<dbReference type="Proteomes" id="UP001162156">
    <property type="component" value="Unassembled WGS sequence"/>
</dbReference>
<comment type="caution">
    <text evidence="1">The sequence shown here is derived from an EMBL/GenBank/DDBJ whole genome shotgun (WGS) entry which is preliminary data.</text>
</comment>
<sequence>MGEHGLMSAINAFTRVEGKSGSCIDHLFIKDSKQYLRCLPIILETSITDHFSIITQLIEPERKSTINCANNTKQYLDNEKLISELQKRKLGRGIFV</sequence>
<name>A0AAV8WWQ1_9CUCU</name>
<accession>A0AAV8WWQ1</accession>
<protein>
    <submittedName>
        <fullName evidence="1">Uncharacterized protein</fullName>
    </submittedName>
</protein>
<organism evidence="1 2">
    <name type="scientific">Rhamnusium bicolor</name>
    <dbReference type="NCBI Taxonomy" id="1586634"/>
    <lineage>
        <taxon>Eukaryota</taxon>
        <taxon>Metazoa</taxon>
        <taxon>Ecdysozoa</taxon>
        <taxon>Arthropoda</taxon>
        <taxon>Hexapoda</taxon>
        <taxon>Insecta</taxon>
        <taxon>Pterygota</taxon>
        <taxon>Neoptera</taxon>
        <taxon>Endopterygota</taxon>
        <taxon>Coleoptera</taxon>
        <taxon>Polyphaga</taxon>
        <taxon>Cucujiformia</taxon>
        <taxon>Chrysomeloidea</taxon>
        <taxon>Cerambycidae</taxon>
        <taxon>Lepturinae</taxon>
        <taxon>Rhagiini</taxon>
        <taxon>Rhamnusium</taxon>
    </lineage>
</organism>
<proteinExistence type="predicted"/>
<gene>
    <name evidence="1" type="ORF">NQ314_016062</name>
</gene>
<evidence type="ECO:0000313" key="2">
    <source>
        <dbReference type="Proteomes" id="UP001162156"/>
    </source>
</evidence>
<dbReference type="AlphaFoldDB" id="A0AAV8WWQ1"/>
<reference evidence="1" key="1">
    <citation type="journal article" date="2023" name="Insect Mol. Biol.">
        <title>Genome sequencing provides insights into the evolution of gene families encoding plant cell wall-degrading enzymes in longhorned beetles.</title>
        <authorList>
            <person name="Shin N.R."/>
            <person name="Okamura Y."/>
            <person name="Kirsch R."/>
            <person name="Pauchet Y."/>
        </authorList>
    </citation>
    <scope>NUCLEOTIDE SEQUENCE</scope>
    <source>
        <strain evidence="1">RBIC_L_NR</strain>
    </source>
</reference>
<evidence type="ECO:0000313" key="1">
    <source>
        <dbReference type="EMBL" id="KAJ8931034.1"/>
    </source>
</evidence>
<dbReference type="EMBL" id="JANEYF010004476">
    <property type="protein sequence ID" value="KAJ8931034.1"/>
    <property type="molecule type" value="Genomic_DNA"/>
</dbReference>